<evidence type="ECO:0000313" key="1">
    <source>
        <dbReference type="EMBL" id="MDK2126676.1"/>
    </source>
</evidence>
<dbReference type="CDD" id="cd15482">
    <property type="entry name" value="Sialidase_non-viral"/>
    <property type="match status" value="1"/>
</dbReference>
<gene>
    <name evidence="1" type="ORF">PZA18_21765</name>
</gene>
<organism evidence="1 2">
    <name type="scientific">Parachitinimonas caeni</name>
    <dbReference type="NCBI Taxonomy" id="3031301"/>
    <lineage>
        <taxon>Bacteria</taxon>
        <taxon>Pseudomonadati</taxon>
        <taxon>Pseudomonadota</taxon>
        <taxon>Betaproteobacteria</taxon>
        <taxon>Neisseriales</taxon>
        <taxon>Chitinibacteraceae</taxon>
        <taxon>Parachitinimonas</taxon>
    </lineage>
</organism>
<comment type="caution">
    <text evidence="1">The sequence shown here is derived from an EMBL/GenBank/DDBJ whole genome shotgun (WGS) entry which is preliminary data.</text>
</comment>
<dbReference type="PANTHER" id="PTHR43739">
    <property type="entry name" value="XYLOGLUCANASE (EUROFUNG)"/>
    <property type="match status" value="1"/>
</dbReference>
<evidence type="ECO:0008006" key="3">
    <source>
        <dbReference type="Google" id="ProtNLM"/>
    </source>
</evidence>
<name>A0ABT7E2Y2_9NEIS</name>
<reference evidence="1" key="1">
    <citation type="submission" date="2023-03" db="EMBL/GenBank/DDBJ databases">
        <title>Chitinimonas shenzhenensis gen. nov., sp. nov., a novel member of family Burkholderiaceae isolated from activated sludge collected in Shen Zhen, China.</title>
        <authorList>
            <person name="Wang X."/>
        </authorList>
    </citation>
    <scope>NUCLEOTIDE SEQUENCE</scope>
    <source>
        <strain evidence="1">DQS-5</strain>
    </source>
</reference>
<dbReference type="InterPro" id="IPR052025">
    <property type="entry name" value="Xyloglucanase_GH74"/>
</dbReference>
<accession>A0ABT7E2Y2</accession>
<dbReference type="InterPro" id="IPR036278">
    <property type="entry name" value="Sialidase_sf"/>
</dbReference>
<dbReference type="Gene3D" id="2.130.10.10">
    <property type="entry name" value="YVTN repeat-like/Quinoprotein amine dehydrogenase"/>
    <property type="match status" value="4"/>
</dbReference>
<proteinExistence type="predicted"/>
<dbReference type="PANTHER" id="PTHR43739:SF5">
    <property type="entry name" value="EXO-ALPHA-SIALIDASE"/>
    <property type="match status" value="1"/>
</dbReference>
<keyword evidence="2" id="KW-1185">Reference proteome</keyword>
<dbReference type="EMBL" id="JARRAF010000046">
    <property type="protein sequence ID" value="MDK2126676.1"/>
    <property type="molecule type" value="Genomic_DNA"/>
</dbReference>
<dbReference type="RefSeq" id="WP_284102995.1">
    <property type="nucleotide sequence ID" value="NZ_JARRAF010000046.1"/>
</dbReference>
<dbReference type="InterPro" id="IPR015943">
    <property type="entry name" value="WD40/YVTN_repeat-like_dom_sf"/>
</dbReference>
<evidence type="ECO:0000313" key="2">
    <source>
        <dbReference type="Proteomes" id="UP001172778"/>
    </source>
</evidence>
<sequence length="783" mass="85601">MVQMKGLRGVMGALVGVMGLFLAVPVLAEVDQWTRGEGQEGIDVADLVADKSGNVYALTKEGIFRKKKESLEWGKLNIPAKPNGFGFFQMKAINGYFYVAGDAPDYFVSNDGGDTWEKLNHGEKFDFVPDGQGGVFYLFSHNCKEKELLWVFSTNKQRKCISSEKNMNGFIERSRFDSSYVDAKFNFWFAVGGYSSVGHSLFVKRQGADVYERVSGLPTSYSALSITGDVDGNLYVIGENQIWKSTDGGKIWKPVASLGYYMHIRQNVWKDYEGNFFVIGDHYLDYIGMAAIAKFDSNWVLDANARGQASSKWMYSFAVDANSNFYAGTGAGIAMSGNRGKSWQILNKGLPNYSAYALKVTQSGIVYADTDSGIIKSENYGQSWEVTDLVPSTLANSNKRLYASRFVNQRHLSGGGCPRNFAYFMWDNKIFEKYVCGLMKGYIGNEAGDVLKNIYNGGVANKYDKKPSVKILYQLQNGELLAGVQVENGGPAYFSVYEAFSHDSSHWPIRSSLAEEIDSLIEGANGHLFLRSTKGFHISRDFGRTWGALKNHPSNIVSSPRGNLFGWYGGSNKIYTSRDSGTTWLEVAEAPAGKLTGLVEAMDGSLFARYASNEIYRSSDGGLRWVLSHDGLAGSGNINDMAADAKGNVYVATDNGVYQITSRNPQAAKSFTVKTEVENPVSTPKVTANLAINAADVGKPGYLYVGAVVGGNAYLKGPSGWAPLNAASPLAYSAVTLGTHSIPVLDGTLNIAPYKGAQLFVGYGLSADDMMLNQRYQPIYTVQ</sequence>
<dbReference type="SUPFAM" id="SSF50939">
    <property type="entry name" value="Sialidases"/>
    <property type="match status" value="1"/>
</dbReference>
<dbReference type="Proteomes" id="UP001172778">
    <property type="component" value="Unassembled WGS sequence"/>
</dbReference>
<dbReference type="SUPFAM" id="SSF110296">
    <property type="entry name" value="Oligoxyloglucan reducing end-specific cellobiohydrolase"/>
    <property type="match status" value="1"/>
</dbReference>
<protein>
    <recommendedName>
        <fullName evidence="3">Photosynthesis system II assembly factor Ycf48/Hcf136-like domain-containing protein</fullName>
    </recommendedName>
</protein>